<evidence type="ECO:0000256" key="1">
    <source>
        <dbReference type="SAM" id="SignalP"/>
    </source>
</evidence>
<dbReference type="AlphaFoldDB" id="A0A927K578"/>
<sequence>MATATPTRRTVLVGAAATPLLAAAPAAAAPDSDYSPARYRRTKILGRRARHLASRFSYGVTPKLARQVRKKGGGRDWFSWQLAPQRIRDRSADELRGWWPGLELGPAEIWRRHTSDVEPGWVAMANYQRYLIARRITTRRQLLEVMTEFWEEHLHVPVNGDAAFVWRRSYGDLIRSHALGRFDEMLTDAITHPAMLIFLDNAVSTKKAPNENLGRELLELHTVGRGNYDEADVKDSARILTGWRVDLWKTWAPSYRPEDHATGPVAVMGFSDANADPDGRALTRRYLRWLARHPATAHRLATKLAERFVSDTPSAGLVEHLASVYLDHDTAIAPVLRALVESTEFAGSAGAKVRDPAADVVATWRVLGAKARRPETDQDAANARLWQCSALGLRPHSWPRPDGAPADNTAWSSPARVLASFEMHYTMSGGWWPKKNARFRSAQAWVPEFPIRFDRLVDHLSRRLLHRPSDARLLEACCLAVDVRPGERITKDHAVVRWRMVRLLAAVLDTPAHFTR</sequence>
<keyword evidence="1" id="KW-0732">Signal</keyword>
<reference evidence="2" key="1">
    <citation type="submission" date="2020-09" db="EMBL/GenBank/DDBJ databases">
        <title>Nocardioides sp. strain MJB4 16S ribosomal RNA gene Genome sequencing and assembly.</title>
        <authorList>
            <person name="Kim I."/>
        </authorList>
    </citation>
    <scope>NUCLEOTIDE SEQUENCE</scope>
    <source>
        <strain evidence="2">MJB4</strain>
    </source>
</reference>
<dbReference type="Proteomes" id="UP000616839">
    <property type="component" value="Unassembled WGS sequence"/>
</dbReference>
<feature type="chain" id="PRO_5036813076" evidence="1">
    <location>
        <begin position="29"/>
        <end position="516"/>
    </location>
</feature>
<protein>
    <submittedName>
        <fullName evidence="2">DUF1800 domain-containing protein</fullName>
    </submittedName>
</protein>
<name>A0A927K578_9ACTN</name>
<evidence type="ECO:0000313" key="2">
    <source>
        <dbReference type="EMBL" id="MBD8870018.1"/>
    </source>
</evidence>
<keyword evidence="3" id="KW-1185">Reference proteome</keyword>
<dbReference type="PROSITE" id="PS51318">
    <property type="entry name" value="TAT"/>
    <property type="match status" value="1"/>
</dbReference>
<accession>A0A927K578</accession>
<feature type="signal peptide" evidence="1">
    <location>
        <begin position="1"/>
        <end position="28"/>
    </location>
</feature>
<proteinExistence type="predicted"/>
<dbReference type="Pfam" id="PF08811">
    <property type="entry name" value="DUF1800"/>
    <property type="match status" value="1"/>
</dbReference>
<comment type="caution">
    <text evidence="2">The sequence shown here is derived from an EMBL/GenBank/DDBJ whole genome shotgun (WGS) entry which is preliminary data.</text>
</comment>
<dbReference type="EMBL" id="JACYXZ010000003">
    <property type="protein sequence ID" value="MBD8870018.1"/>
    <property type="molecule type" value="Genomic_DNA"/>
</dbReference>
<dbReference type="InterPro" id="IPR014917">
    <property type="entry name" value="DUF1800"/>
</dbReference>
<organism evidence="2 3">
    <name type="scientific">Nocardioides donggukensis</name>
    <dbReference type="NCBI Taxonomy" id="2774019"/>
    <lineage>
        <taxon>Bacteria</taxon>
        <taxon>Bacillati</taxon>
        <taxon>Actinomycetota</taxon>
        <taxon>Actinomycetes</taxon>
        <taxon>Propionibacteriales</taxon>
        <taxon>Nocardioidaceae</taxon>
        <taxon>Nocardioides</taxon>
    </lineage>
</organism>
<gene>
    <name evidence="2" type="ORF">IE331_10330</name>
</gene>
<dbReference type="InterPro" id="IPR006311">
    <property type="entry name" value="TAT_signal"/>
</dbReference>
<dbReference type="RefSeq" id="WP_192143273.1">
    <property type="nucleotide sequence ID" value="NZ_JACYXZ010000003.1"/>
</dbReference>
<evidence type="ECO:0000313" key="3">
    <source>
        <dbReference type="Proteomes" id="UP000616839"/>
    </source>
</evidence>